<proteinExistence type="inferred from homology"/>
<dbReference type="InterPro" id="IPR036962">
    <property type="entry name" value="Glyco_hydro_3_N_sf"/>
</dbReference>
<dbReference type="RefSeq" id="WP_225564977.1">
    <property type="nucleotide sequence ID" value="NZ_JAIXCQ010000004.1"/>
</dbReference>
<dbReference type="InterPro" id="IPR017853">
    <property type="entry name" value="GH"/>
</dbReference>
<evidence type="ECO:0000256" key="4">
    <source>
        <dbReference type="RuleBase" id="RU361161"/>
    </source>
</evidence>
<reference evidence="6 7" key="1">
    <citation type="submission" date="2021-09" db="EMBL/GenBank/DDBJ databases">
        <title>Isoptericola luteus sp. nov., a novel bacterium isolated from Harbin, the capital city of Heilongjiang province.</title>
        <authorList>
            <person name="Li J."/>
        </authorList>
    </citation>
    <scope>NUCLEOTIDE SEQUENCE [LARGE SCALE GENOMIC DNA]</scope>
    <source>
        <strain evidence="6 7">NEAU-Y5</strain>
    </source>
</reference>
<dbReference type="SUPFAM" id="SSF51445">
    <property type="entry name" value="(Trans)glycosidases"/>
    <property type="match status" value="1"/>
</dbReference>
<dbReference type="Gene3D" id="3.20.20.300">
    <property type="entry name" value="Glycoside hydrolase, family 3, N-terminal domain"/>
    <property type="match status" value="1"/>
</dbReference>
<comment type="caution">
    <text evidence="6">The sequence shown here is derived from an EMBL/GenBank/DDBJ whole genome shotgun (WGS) entry which is preliminary data.</text>
</comment>
<dbReference type="Gene3D" id="2.60.40.10">
    <property type="entry name" value="Immunoglobulins"/>
    <property type="match status" value="1"/>
</dbReference>
<accession>A0ABS7ZHB8</accession>
<dbReference type="PRINTS" id="PR00133">
    <property type="entry name" value="GLHYDRLASE3"/>
</dbReference>
<dbReference type="InterPro" id="IPR019800">
    <property type="entry name" value="Glyco_hydro_3_AS"/>
</dbReference>
<dbReference type="Pfam" id="PF01915">
    <property type="entry name" value="Glyco_hydro_3_C"/>
    <property type="match status" value="1"/>
</dbReference>
<evidence type="ECO:0000313" key="6">
    <source>
        <dbReference type="EMBL" id="MCA5893210.1"/>
    </source>
</evidence>
<dbReference type="PROSITE" id="PS00775">
    <property type="entry name" value="GLYCOSYL_HYDROL_F3"/>
    <property type="match status" value="1"/>
</dbReference>
<dbReference type="InterPro" id="IPR013783">
    <property type="entry name" value="Ig-like_fold"/>
</dbReference>
<dbReference type="GO" id="GO:0016787">
    <property type="term" value="F:hydrolase activity"/>
    <property type="evidence" value="ECO:0007669"/>
    <property type="project" value="UniProtKB-KW"/>
</dbReference>
<name>A0ABS7ZHB8_9MICO</name>
<keyword evidence="3" id="KW-0119">Carbohydrate metabolism</keyword>
<comment type="similarity">
    <text evidence="1 4">Belongs to the glycosyl hydrolase 3 family.</text>
</comment>
<dbReference type="InterPro" id="IPR001764">
    <property type="entry name" value="Glyco_hydro_3_N"/>
</dbReference>
<evidence type="ECO:0000256" key="3">
    <source>
        <dbReference type="ARBA" id="ARBA00023277"/>
    </source>
</evidence>
<keyword evidence="7" id="KW-1185">Reference proteome</keyword>
<dbReference type="Proteomes" id="UP001319870">
    <property type="component" value="Unassembled WGS sequence"/>
</dbReference>
<evidence type="ECO:0000256" key="2">
    <source>
        <dbReference type="ARBA" id="ARBA00022801"/>
    </source>
</evidence>
<keyword evidence="2 4" id="KW-0378">Hydrolase</keyword>
<dbReference type="Gene3D" id="3.40.50.1700">
    <property type="entry name" value="Glycoside hydrolase family 3 C-terminal domain"/>
    <property type="match status" value="1"/>
</dbReference>
<dbReference type="SUPFAM" id="SSF52279">
    <property type="entry name" value="Beta-D-glucan exohydrolase, C-terminal domain"/>
    <property type="match status" value="1"/>
</dbReference>
<dbReference type="Pfam" id="PF00933">
    <property type="entry name" value="Glyco_hydro_3"/>
    <property type="match status" value="1"/>
</dbReference>
<protein>
    <submittedName>
        <fullName evidence="6">Glycoside hydrolase family 3 C-terminal domain-containing protein</fullName>
    </submittedName>
</protein>
<sequence>MTLDQNASRTLDVEHLLARLTLAEKASLLSGAGVWTTQPVERDGETWVPGVAVADGPHGVRKHVIEGDHLGLAGAVPATCFPTAAALASSWDRDLVGRVGEALGREARANEVAVLLGPGVNIKRSPLCGRNFEYFSEDPVLSGELAVALVEGIQSQGVGAALKHLAANNQESDRMRVSAEVDERTLREIYLPAFERVVTRARPWTVMCSYNRINGTYTGQDPWLLTEVLRDEWGFDGLVVSDWGAVRDRVAALAAGLDLEMPATGGRTAAEVVAAVTGGALDEAVVDRAARRVLRLVERSVPALGAPGTFDVGAHHALARVAAAAGVVLLKNDPVLAADDQAVAAPLLPLAAGDRLAVVGELARTPRYQGAGSSQVTPTRLDDALTALRDAAGADLPFAPGYTVAEGPADERTPDALVAEAVDVASAARTVVVFLGLPAADEAEGYDREHLDLPADQVALLRAVAAANPRVVVVLAGGSVISVSGWQDEIPALVLGWLGGQAGGSGVADVLTGAVEPSGRLPETIPLRLEDNPSYGNFPGELGRVRYGEGVLVGYRWYDARRTDVAYPFGHGLSYTSFAYDDVRARVLSRVTGSGADATVRARVLSRVTGSGAEATVRVQARVTNTGARAGAEVVQVYVGDPDSQVQRPVRELKAFTRVELAPGASQVVTLDLDARDLSYWHPVLRRWVVEGGEFVVEVGSSSRDVRAAVVVDVAGEDVTLPLHELSTLAEALAHPVAGPLLQPAVDGVSADPVALAMAADMPLVVIADLGLAGFDRRTLAQLVQAANAAG</sequence>
<gene>
    <name evidence="6" type="ORF">LEP48_07540</name>
</gene>
<feature type="domain" description="Fibronectin type III-like" evidence="5">
    <location>
        <begin position="633"/>
        <end position="703"/>
    </location>
</feature>
<dbReference type="EMBL" id="JAIXCQ010000004">
    <property type="protein sequence ID" value="MCA5893210.1"/>
    <property type="molecule type" value="Genomic_DNA"/>
</dbReference>
<dbReference type="InterPro" id="IPR036881">
    <property type="entry name" value="Glyco_hydro_3_C_sf"/>
</dbReference>
<keyword evidence="4" id="KW-0326">Glycosidase</keyword>
<dbReference type="SMART" id="SM01217">
    <property type="entry name" value="Fn3_like"/>
    <property type="match status" value="1"/>
</dbReference>
<dbReference type="Pfam" id="PF14310">
    <property type="entry name" value="Fn3-like"/>
    <property type="match status" value="1"/>
</dbReference>
<dbReference type="InterPro" id="IPR002772">
    <property type="entry name" value="Glyco_hydro_3_C"/>
</dbReference>
<evidence type="ECO:0000256" key="1">
    <source>
        <dbReference type="ARBA" id="ARBA00005336"/>
    </source>
</evidence>
<evidence type="ECO:0000259" key="5">
    <source>
        <dbReference type="SMART" id="SM01217"/>
    </source>
</evidence>
<organism evidence="6 7">
    <name type="scientific">Isoptericola luteus</name>
    <dbReference type="NCBI Taxonomy" id="2879484"/>
    <lineage>
        <taxon>Bacteria</taxon>
        <taxon>Bacillati</taxon>
        <taxon>Actinomycetota</taxon>
        <taxon>Actinomycetes</taxon>
        <taxon>Micrococcales</taxon>
        <taxon>Promicromonosporaceae</taxon>
        <taxon>Isoptericola</taxon>
    </lineage>
</organism>
<dbReference type="PANTHER" id="PTHR42715:SF10">
    <property type="entry name" value="BETA-GLUCOSIDASE"/>
    <property type="match status" value="1"/>
</dbReference>
<dbReference type="InterPro" id="IPR050288">
    <property type="entry name" value="Cellulose_deg_GH3"/>
</dbReference>
<dbReference type="InterPro" id="IPR026891">
    <property type="entry name" value="Fn3-like"/>
</dbReference>
<evidence type="ECO:0000313" key="7">
    <source>
        <dbReference type="Proteomes" id="UP001319870"/>
    </source>
</evidence>
<dbReference type="PANTHER" id="PTHR42715">
    <property type="entry name" value="BETA-GLUCOSIDASE"/>
    <property type="match status" value="1"/>
</dbReference>